<dbReference type="GO" id="GO:0003677">
    <property type="term" value="F:DNA binding"/>
    <property type="evidence" value="ECO:0007669"/>
    <property type="project" value="InterPro"/>
</dbReference>
<dbReference type="STRING" id="1963.AQJ27_32865"/>
<dbReference type="Proteomes" id="UP000217446">
    <property type="component" value="Unassembled WGS sequence"/>
</dbReference>
<comment type="caution">
    <text evidence="2">The sequence shown here is derived from an EMBL/GenBank/DDBJ whole genome shotgun (WGS) entry which is preliminary data.</text>
</comment>
<dbReference type="InterPro" id="IPR041657">
    <property type="entry name" value="HTH_17"/>
</dbReference>
<organism evidence="2 3">
    <name type="scientific">Streptomyces olivochromogenes</name>
    <dbReference type="NCBI Taxonomy" id="1963"/>
    <lineage>
        <taxon>Bacteria</taxon>
        <taxon>Bacillati</taxon>
        <taxon>Actinomycetota</taxon>
        <taxon>Actinomycetes</taxon>
        <taxon>Kitasatosporales</taxon>
        <taxon>Streptomycetaceae</taxon>
        <taxon>Streptomyces</taxon>
    </lineage>
</organism>
<evidence type="ECO:0000313" key="3">
    <source>
        <dbReference type="Proteomes" id="UP000217446"/>
    </source>
</evidence>
<dbReference type="EMBL" id="BDQI01000012">
    <property type="protein sequence ID" value="GAX54062.1"/>
    <property type="molecule type" value="Genomic_DNA"/>
</dbReference>
<keyword evidence="3" id="KW-1185">Reference proteome</keyword>
<protein>
    <recommendedName>
        <fullName evidence="1">Helix-turn-helix domain-containing protein</fullName>
    </recommendedName>
</protein>
<evidence type="ECO:0000259" key="1">
    <source>
        <dbReference type="Pfam" id="PF12728"/>
    </source>
</evidence>
<dbReference type="NCBIfam" id="TIGR01764">
    <property type="entry name" value="excise"/>
    <property type="match status" value="1"/>
</dbReference>
<accession>A0A250VJ37</accession>
<feature type="domain" description="Helix-turn-helix" evidence="1">
    <location>
        <begin position="62"/>
        <end position="110"/>
    </location>
</feature>
<evidence type="ECO:0000313" key="2">
    <source>
        <dbReference type="EMBL" id="GAX54062.1"/>
    </source>
</evidence>
<name>A0A250VJ37_STROL</name>
<reference evidence="3" key="1">
    <citation type="submission" date="2017-05" db="EMBL/GenBank/DDBJ databases">
        <title>Streptomyces olivochromogenes NBRC 3561 whole genome shotgun sequence.</title>
        <authorList>
            <person name="Dohra H."/>
            <person name="Kodani S."/>
        </authorList>
    </citation>
    <scope>NUCLEOTIDE SEQUENCE [LARGE SCALE GENOMIC DNA]</scope>
    <source>
        <strain evidence="3">NBRC 3561</strain>
    </source>
</reference>
<gene>
    <name evidence="2" type="ORF">SO3561_05596</name>
</gene>
<sequence>MPPHPLGVAVPIRHKNAIRHTIKALTCDVAAWRTWRIPQKEANSPVWEAAVSSALPTTHQALTVPEVMEALSLSRFKVYDLIRSRQLKSIKIGRCRRVPADALRAFINDQLEEAA</sequence>
<proteinExistence type="predicted"/>
<dbReference type="Pfam" id="PF12728">
    <property type="entry name" value="HTH_17"/>
    <property type="match status" value="1"/>
</dbReference>
<dbReference type="AlphaFoldDB" id="A0A250VJ37"/>
<dbReference type="InterPro" id="IPR010093">
    <property type="entry name" value="SinI_DNA-bd"/>
</dbReference>